<reference evidence="9" key="1">
    <citation type="journal article" date="2019" name="Int. J. Syst. Evol. Microbiol.">
        <title>The Global Catalogue of Microorganisms (GCM) 10K type strain sequencing project: providing services to taxonomists for standard genome sequencing and annotation.</title>
        <authorList>
            <consortium name="The Broad Institute Genomics Platform"/>
            <consortium name="The Broad Institute Genome Sequencing Center for Infectious Disease"/>
            <person name="Wu L."/>
            <person name="Ma J."/>
        </authorList>
    </citation>
    <scope>NUCLEOTIDE SEQUENCE [LARGE SCALE GENOMIC DNA]</scope>
    <source>
        <strain evidence="9">JCM 4524</strain>
    </source>
</reference>
<comment type="catalytic activity">
    <reaction evidence="7">
        <text>L-tyrosyl-[protein] + ATP = O-(5'-adenylyl)-L-tyrosyl-[protein] + diphosphate</text>
        <dbReference type="Rhea" id="RHEA:54288"/>
        <dbReference type="Rhea" id="RHEA-COMP:10136"/>
        <dbReference type="Rhea" id="RHEA-COMP:13846"/>
        <dbReference type="ChEBI" id="CHEBI:30616"/>
        <dbReference type="ChEBI" id="CHEBI:33019"/>
        <dbReference type="ChEBI" id="CHEBI:46858"/>
        <dbReference type="ChEBI" id="CHEBI:83624"/>
        <dbReference type="EC" id="2.7.7.108"/>
    </reaction>
</comment>
<dbReference type="EC" id="2.7.7.108" evidence="5"/>
<protein>
    <recommendedName>
        <fullName evidence="5">protein adenylyltransferase</fullName>
        <ecNumber evidence="5">2.7.7.108</ecNumber>
    </recommendedName>
</protein>
<evidence type="ECO:0000313" key="9">
    <source>
        <dbReference type="Proteomes" id="UP001500151"/>
    </source>
</evidence>
<dbReference type="PANTHER" id="PTHR39560">
    <property type="entry name" value="PROTEIN ADENYLYLTRANSFERASE FIC-RELATED"/>
    <property type="match status" value="1"/>
</dbReference>
<keyword evidence="1" id="KW-0808">Transferase</keyword>
<comment type="caution">
    <text evidence="8">The sequence shown here is derived from an EMBL/GenBank/DDBJ whole genome shotgun (WGS) entry which is preliminary data.</text>
</comment>
<evidence type="ECO:0000256" key="3">
    <source>
        <dbReference type="ARBA" id="ARBA00022741"/>
    </source>
</evidence>
<keyword evidence="4" id="KW-0067">ATP-binding</keyword>
<dbReference type="Proteomes" id="UP001500151">
    <property type="component" value="Unassembled WGS sequence"/>
</dbReference>
<sequence>MNDPYVQPNGVLRNRLGITDAATLATAEADITRARILQVDEHPPPGDFDLAHLRRFHASIFSDLYDWAGELRTVDIAKRTPFCPLQHLPASDHRLSLRESHWNSSKGCWDRHEQR</sequence>
<dbReference type="PANTHER" id="PTHR39560:SF1">
    <property type="entry name" value="PROTEIN ADENYLYLTRANSFERASE FIC-RELATED"/>
    <property type="match status" value="1"/>
</dbReference>
<evidence type="ECO:0000256" key="6">
    <source>
        <dbReference type="ARBA" id="ARBA00047939"/>
    </source>
</evidence>
<name>A0ABP6E7P8_9ACTN</name>
<dbReference type="RefSeq" id="WP_344396199.1">
    <property type="nucleotide sequence ID" value="NZ_BAAASJ010000119.1"/>
</dbReference>
<dbReference type="InterPro" id="IPR036597">
    <property type="entry name" value="Fido-like_dom_sf"/>
</dbReference>
<gene>
    <name evidence="8" type="ORF">GCM10010307_78520</name>
</gene>
<evidence type="ECO:0000256" key="2">
    <source>
        <dbReference type="ARBA" id="ARBA00022695"/>
    </source>
</evidence>
<dbReference type="SUPFAM" id="SSF140931">
    <property type="entry name" value="Fic-like"/>
    <property type="match status" value="1"/>
</dbReference>
<keyword evidence="3" id="KW-0547">Nucleotide-binding</keyword>
<proteinExistence type="predicted"/>
<dbReference type="EMBL" id="BAAASJ010000119">
    <property type="protein sequence ID" value="GAA2660767.1"/>
    <property type="molecule type" value="Genomic_DNA"/>
</dbReference>
<evidence type="ECO:0000256" key="1">
    <source>
        <dbReference type="ARBA" id="ARBA00022679"/>
    </source>
</evidence>
<evidence type="ECO:0000256" key="4">
    <source>
        <dbReference type="ARBA" id="ARBA00022840"/>
    </source>
</evidence>
<comment type="catalytic activity">
    <reaction evidence="6">
        <text>L-threonyl-[protein] + ATP = 3-O-(5'-adenylyl)-L-threonyl-[protein] + diphosphate</text>
        <dbReference type="Rhea" id="RHEA:54292"/>
        <dbReference type="Rhea" id="RHEA-COMP:11060"/>
        <dbReference type="Rhea" id="RHEA-COMP:13847"/>
        <dbReference type="ChEBI" id="CHEBI:30013"/>
        <dbReference type="ChEBI" id="CHEBI:30616"/>
        <dbReference type="ChEBI" id="CHEBI:33019"/>
        <dbReference type="ChEBI" id="CHEBI:138113"/>
        <dbReference type="EC" id="2.7.7.108"/>
    </reaction>
</comment>
<keyword evidence="2" id="KW-0548">Nucleotidyltransferase</keyword>
<keyword evidence="9" id="KW-1185">Reference proteome</keyword>
<evidence type="ECO:0000313" key="8">
    <source>
        <dbReference type="EMBL" id="GAA2660767.1"/>
    </source>
</evidence>
<dbReference type="Gene3D" id="1.10.3290.10">
    <property type="entry name" value="Fido-like domain"/>
    <property type="match status" value="1"/>
</dbReference>
<evidence type="ECO:0000256" key="7">
    <source>
        <dbReference type="ARBA" id="ARBA00048696"/>
    </source>
</evidence>
<organism evidence="8 9">
    <name type="scientific">Streptomyces vastus</name>
    <dbReference type="NCBI Taxonomy" id="285451"/>
    <lineage>
        <taxon>Bacteria</taxon>
        <taxon>Bacillati</taxon>
        <taxon>Actinomycetota</taxon>
        <taxon>Actinomycetes</taxon>
        <taxon>Kitasatosporales</taxon>
        <taxon>Streptomycetaceae</taxon>
        <taxon>Streptomyces</taxon>
    </lineage>
</organism>
<accession>A0ABP6E7P8</accession>
<evidence type="ECO:0000256" key="5">
    <source>
        <dbReference type="ARBA" id="ARBA00034531"/>
    </source>
</evidence>